<proteinExistence type="inferred from homology"/>
<feature type="transmembrane region" description="Helical" evidence="7">
    <location>
        <begin position="273"/>
        <end position="289"/>
    </location>
</feature>
<evidence type="ECO:0000256" key="1">
    <source>
        <dbReference type="ARBA" id="ARBA00004651"/>
    </source>
</evidence>
<dbReference type="InterPro" id="IPR037185">
    <property type="entry name" value="EmrE-like"/>
</dbReference>
<feature type="transmembrane region" description="Helical" evidence="7">
    <location>
        <begin position="188"/>
        <end position="207"/>
    </location>
</feature>
<keyword evidence="3" id="KW-1003">Cell membrane</keyword>
<dbReference type="SUPFAM" id="SSF103481">
    <property type="entry name" value="Multidrug resistance efflux transporter EmrE"/>
    <property type="match status" value="2"/>
</dbReference>
<feature type="transmembrane region" description="Helical" evidence="7">
    <location>
        <begin position="149"/>
        <end position="167"/>
    </location>
</feature>
<keyword evidence="4 7" id="KW-0812">Transmembrane</keyword>
<comment type="similarity">
    <text evidence="2">Belongs to the EamA transporter family.</text>
</comment>
<feature type="transmembrane region" description="Helical" evidence="7">
    <location>
        <begin position="250"/>
        <end position="267"/>
    </location>
</feature>
<gene>
    <name evidence="9" type="ORF">DWV06_14405</name>
</gene>
<evidence type="ECO:0000313" key="9">
    <source>
        <dbReference type="EMBL" id="RDU22478.1"/>
    </source>
</evidence>
<reference evidence="9 10" key="1">
    <citation type="submission" date="2018-07" db="EMBL/GenBank/DDBJ databases">
        <title>Anaerosacharophilus polymeroproducens gen. nov. sp. nov., an anaerobic bacterium isolated from salt field.</title>
        <authorList>
            <person name="Kim W."/>
            <person name="Yang S.-H."/>
            <person name="Oh J."/>
            <person name="Lee J.-H."/>
            <person name="Kwon K.K."/>
        </authorList>
    </citation>
    <scope>NUCLEOTIDE SEQUENCE [LARGE SCALE GENOMIC DNA]</scope>
    <source>
        <strain evidence="9 10">MCWD5</strain>
    </source>
</reference>
<evidence type="ECO:0000256" key="5">
    <source>
        <dbReference type="ARBA" id="ARBA00022989"/>
    </source>
</evidence>
<keyword evidence="10" id="KW-1185">Reference proteome</keyword>
<comment type="subcellular location">
    <subcellularLocation>
        <location evidence="1">Cell membrane</location>
        <topology evidence="1">Multi-pass membrane protein</topology>
    </subcellularLocation>
</comment>
<evidence type="ECO:0000259" key="8">
    <source>
        <dbReference type="Pfam" id="PF00892"/>
    </source>
</evidence>
<dbReference type="RefSeq" id="WP_115482888.1">
    <property type="nucleotide sequence ID" value="NZ_QRCT01000049.1"/>
</dbReference>
<dbReference type="GO" id="GO:0005886">
    <property type="term" value="C:plasma membrane"/>
    <property type="evidence" value="ECO:0007669"/>
    <property type="project" value="UniProtKB-SubCell"/>
</dbReference>
<dbReference type="Pfam" id="PF00892">
    <property type="entry name" value="EamA"/>
    <property type="match status" value="2"/>
</dbReference>
<feature type="transmembrane region" description="Helical" evidence="7">
    <location>
        <begin position="37"/>
        <end position="55"/>
    </location>
</feature>
<feature type="transmembrane region" description="Helical" evidence="7">
    <location>
        <begin position="124"/>
        <end position="143"/>
    </location>
</feature>
<feature type="transmembrane region" description="Helical" evidence="7">
    <location>
        <begin position="12"/>
        <end position="31"/>
    </location>
</feature>
<evidence type="ECO:0000313" key="10">
    <source>
        <dbReference type="Proteomes" id="UP000255036"/>
    </source>
</evidence>
<organism evidence="9 10">
    <name type="scientific">Anaerosacchariphilus polymeriproducens</name>
    <dbReference type="NCBI Taxonomy" id="1812858"/>
    <lineage>
        <taxon>Bacteria</taxon>
        <taxon>Bacillati</taxon>
        <taxon>Bacillota</taxon>
        <taxon>Clostridia</taxon>
        <taxon>Lachnospirales</taxon>
        <taxon>Lachnospiraceae</taxon>
        <taxon>Anaerosacchariphilus</taxon>
    </lineage>
</organism>
<feature type="transmembrane region" description="Helical" evidence="7">
    <location>
        <begin position="90"/>
        <end position="112"/>
    </location>
</feature>
<evidence type="ECO:0000256" key="4">
    <source>
        <dbReference type="ARBA" id="ARBA00022692"/>
    </source>
</evidence>
<dbReference type="AlphaFoldDB" id="A0A371ASC9"/>
<evidence type="ECO:0000256" key="3">
    <source>
        <dbReference type="ARBA" id="ARBA00022475"/>
    </source>
</evidence>
<feature type="domain" description="EamA" evidence="8">
    <location>
        <begin position="152"/>
        <end position="288"/>
    </location>
</feature>
<dbReference type="Proteomes" id="UP000255036">
    <property type="component" value="Unassembled WGS sequence"/>
</dbReference>
<evidence type="ECO:0000256" key="2">
    <source>
        <dbReference type="ARBA" id="ARBA00007362"/>
    </source>
</evidence>
<dbReference type="PANTHER" id="PTHR32322">
    <property type="entry name" value="INNER MEMBRANE TRANSPORTER"/>
    <property type="match status" value="1"/>
</dbReference>
<dbReference type="InterPro" id="IPR000620">
    <property type="entry name" value="EamA_dom"/>
</dbReference>
<protein>
    <submittedName>
        <fullName evidence="9">DMT family transporter</fullName>
    </submittedName>
</protein>
<name>A0A371ASC9_9FIRM</name>
<dbReference type="OrthoDB" id="9805239at2"/>
<feature type="transmembrane region" description="Helical" evidence="7">
    <location>
        <begin position="67"/>
        <end position="84"/>
    </location>
</feature>
<evidence type="ECO:0000256" key="7">
    <source>
        <dbReference type="SAM" id="Phobius"/>
    </source>
</evidence>
<comment type="caution">
    <text evidence="9">The sequence shown here is derived from an EMBL/GenBank/DDBJ whole genome shotgun (WGS) entry which is preliminary data.</text>
</comment>
<accession>A0A371ASC9</accession>
<keyword evidence="5 7" id="KW-1133">Transmembrane helix</keyword>
<keyword evidence="6 7" id="KW-0472">Membrane</keyword>
<feature type="transmembrane region" description="Helical" evidence="7">
    <location>
        <begin position="219"/>
        <end position="238"/>
    </location>
</feature>
<dbReference type="InterPro" id="IPR050638">
    <property type="entry name" value="AA-Vitamin_Transporters"/>
</dbReference>
<sequence length="313" mass="35201">MKENKNLQGHLMAIITILIWGTTFISTKILLRDFTPVTILFIRFIIGYIALFLFYPRALKLNDKKQEIIFALAGLCGVTLYFLLENIALTYSFASNIGVIISVAPFFTYLFANKLLRKEGLQKSFFIGFLLAMIGIAFISFNGSSVFKLNPMGDFLGILAALVWAVYSILTKKLGEYGYNIVQTTRRIFFYGLVFMIPAVILLPFNIEVGTLIKPINLLNLFYLGFGASAICFVSWNWSIKVLGAVKTSVYIYLVPVITVITSAFILKEQITWLSALGTLLTLMGLILSERKQKKPKDETNLILFKQSKNSVS</sequence>
<dbReference type="EMBL" id="QRCT01000049">
    <property type="protein sequence ID" value="RDU22478.1"/>
    <property type="molecule type" value="Genomic_DNA"/>
</dbReference>
<feature type="domain" description="EamA" evidence="8">
    <location>
        <begin position="9"/>
        <end position="140"/>
    </location>
</feature>
<evidence type="ECO:0000256" key="6">
    <source>
        <dbReference type="ARBA" id="ARBA00023136"/>
    </source>
</evidence>
<dbReference type="PANTHER" id="PTHR32322:SF18">
    <property type="entry name" value="S-ADENOSYLMETHIONINE_S-ADENOSYLHOMOCYSTEINE TRANSPORTER"/>
    <property type="match status" value="1"/>
</dbReference>